<proteinExistence type="predicted"/>
<dbReference type="RefSeq" id="WP_316774634.1">
    <property type="nucleotide sequence ID" value="NZ_JASMWN010000004.1"/>
</dbReference>
<dbReference type="InterPro" id="IPR029058">
    <property type="entry name" value="AB_hydrolase_fold"/>
</dbReference>
<organism evidence="3 4">
    <name type="scientific">Sedimentitalea todarodis</name>
    <dbReference type="NCBI Taxonomy" id="1631240"/>
    <lineage>
        <taxon>Bacteria</taxon>
        <taxon>Pseudomonadati</taxon>
        <taxon>Pseudomonadota</taxon>
        <taxon>Alphaproteobacteria</taxon>
        <taxon>Rhodobacterales</taxon>
        <taxon>Paracoccaceae</taxon>
        <taxon>Sedimentitalea</taxon>
    </lineage>
</organism>
<name>A0ABU3VBQ5_9RHOB</name>
<feature type="region of interest" description="Disordered" evidence="1">
    <location>
        <begin position="134"/>
        <end position="168"/>
    </location>
</feature>
<feature type="domain" description="T6SS Phospholipase effector Tle1-like catalytic" evidence="2">
    <location>
        <begin position="2"/>
        <end position="292"/>
    </location>
</feature>
<dbReference type="EMBL" id="JASMWN010000004">
    <property type="protein sequence ID" value="MDU9003601.1"/>
    <property type="molecule type" value="Genomic_DNA"/>
</dbReference>
<gene>
    <name evidence="3" type="ORF">QO231_07010</name>
</gene>
<dbReference type="Proteomes" id="UP001255416">
    <property type="component" value="Unassembled WGS sequence"/>
</dbReference>
<evidence type="ECO:0000259" key="2">
    <source>
        <dbReference type="Pfam" id="PF09994"/>
    </source>
</evidence>
<comment type="caution">
    <text evidence="3">The sequence shown here is derived from an EMBL/GenBank/DDBJ whole genome shotgun (WGS) entry which is preliminary data.</text>
</comment>
<evidence type="ECO:0000313" key="4">
    <source>
        <dbReference type="Proteomes" id="UP001255416"/>
    </source>
</evidence>
<protein>
    <submittedName>
        <fullName evidence="3">DUF2235 domain-containing protein</fullName>
    </submittedName>
</protein>
<sequence>MKRIAVFCDGTWNSPTRLDWTHVVNLYNAVDQKADVQIAHYFRGVGTETSNAGLFGGLLRRIGGGAFGWGLEHNIKQAYAYVCKVYEPDDEILIFGFSRGAYTARSLAGMIRKCGILDDYSSPALSEAFKLYKSSGDGNRPDSPGVMATRKQKSPRFATSETEQAQRNDGSSVVKISYIGVWDTVGSLGIPSVLLGGIASLWNKKYEFHDTELSSMVASARHALALDERRAFFLPSPWNNLDDSDAGQGLNRGDTSDDRPFQQLWFVGDHGIVGGTGDSASLSAITLQWIAEGAKRAGLTLRPDANIPAVEPNPADDVPVLRDPSPIYGISPDLLVWRDGPARSTEASPTVKQRLDAMSAYRPQSLKRLFPDLF</sequence>
<evidence type="ECO:0000256" key="1">
    <source>
        <dbReference type="SAM" id="MobiDB-lite"/>
    </source>
</evidence>
<dbReference type="SUPFAM" id="SSF53474">
    <property type="entry name" value="alpha/beta-Hydrolases"/>
    <property type="match status" value="1"/>
</dbReference>
<dbReference type="PANTHER" id="PTHR33840">
    <property type="match status" value="1"/>
</dbReference>
<evidence type="ECO:0000313" key="3">
    <source>
        <dbReference type="EMBL" id="MDU9003601.1"/>
    </source>
</evidence>
<dbReference type="PANTHER" id="PTHR33840:SF1">
    <property type="entry name" value="TLE1 PHOSPHOLIPASE DOMAIN-CONTAINING PROTEIN"/>
    <property type="match status" value="1"/>
</dbReference>
<accession>A0ABU3VBQ5</accession>
<feature type="compositionally biased region" description="Polar residues" evidence="1">
    <location>
        <begin position="157"/>
        <end position="168"/>
    </location>
</feature>
<keyword evidence="4" id="KW-1185">Reference proteome</keyword>
<reference evidence="4" key="1">
    <citation type="submission" date="2023-05" db="EMBL/GenBank/DDBJ databases">
        <title>Sedimentitalea sp. nov. JM2-8.</title>
        <authorList>
            <person name="Huang J."/>
        </authorList>
    </citation>
    <scope>NUCLEOTIDE SEQUENCE [LARGE SCALE GENOMIC DNA]</scope>
    <source>
        <strain evidence="4">KHS03</strain>
    </source>
</reference>
<dbReference type="Pfam" id="PF09994">
    <property type="entry name" value="T6SS_Tle1-like_cat"/>
    <property type="match status" value="1"/>
</dbReference>
<dbReference type="InterPro" id="IPR018712">
    <property type="entry name" value="Tle1-like_cat"/>
</dbReference>